<organism evidence="2 3">
    <name type="scientific">Mycobacterium phage PhenghisKhan</name>
    <dbReference type="NCBI Taxonomy" id="2079423"/>
    <lineage>
        <taxon>Viruses</taxon>
        <taxon>Duplodnaviria</taxon>
        <taxon>Heunggongvirae</taxon>
        <taxon>Uroviricota</taxon>
        <taxon>Caudoviricetes</taxon>
        <taxon>Bclasvirinae</taxon>
        <taxon>Pegunavirus</taxon>
        <taxon>Pegunavirus oline</taxon>
    </lineage>
</organism>
<feature type="region of interest" description="Disordered" evidence="1">
    <location>
        <begin position="45"/>
        <end position="73"/>
    </location>
</feature>
<proteinExistence type="predicted"/>
<feature type="compositionally biased region" description="Pro residues" evidence="1">
    <location>
        <begin position="51"/>
        <end position="62"/>
    </location>
</feature>
<sequence>MTMSTVVIEGSILPCGFLARGERVEVQRTAHIDRLIEQGFVNVISETGDPEPAPLPESAPPPEPDKAPARSASRDTWAKFLAEHTHIVTEGKGRDELVAEYDEWQSVHDVPAAADDSE</sequence>
<feature type="compositionally biased region" description="Basic and acidic residues" evidence="1">
    <location>
        <begin position="63"/>
        <end position="73"/>
    </location>
</feature>
<name>A0A2L1IZ97_9CAUD</name>
<evidence type="ECO:0008006" key="4">
    <source>
        <dbReference type="Google" id="ProtNLM"/>
    </source>
</evidence>
<protein>
    <recommendedName>
        <fullName evidence="4">Tail assembly chaperone</fullName>
    </recommendedName>
</protein>
<accession>A0A2L1IZ97</accession>
<evidence type="ECO:0000313" key="2">
    <source>
        <dbReference type="EMBL" id="AVE00479.1"/>
    </source>
</evidence>
<reference evidence="3" key="1">
    <citation type="submission" date="2018-01" db="EMBL/GenBank/DDBJ databases">
        <authorList>
            <person name="Gaut B.S."/>
            <person name="Morton B.R."/>
            <person name="Clegg M.T."/>
            <person name="Duvall M.R."/>
        </authorList>
    </citation>
    <scope>NUCLEOTIDE SEQUENCE [LARGE SCALE GENOMIC DNA]</scope>
</reference>
<gene>
    <name evidence="2" type="primary">23</name>
    <name evidence="2" type="ORF">SEA_PHENGHISKHAN_23</name>
</gene>
<evidence type="ECO:0000313" key="3">
    <source>
        <dbReference type="Proteomes" id="UP000240958"/>
    </source>
</evidence>
<dbReference type="EMBL" id="MG757164">
    <property type="protein sequence ID" value="AVE00479.1"/>
    <property type="molecule type" value="Genomic_DNA"/>
</dbReference>
<dbReference type="Proteomes" id="UP000240958">
    <property type="component" value="Segment"/>
</dbReference>
<evidence type="ECO:0000256" key="1">
    <source>
        <dbReference type="SAM" id="MobiDB-lite"/>
    </source>
</evidence>